<sequence>MINGIINIYKKKGYTSHDVVAKARGILRERKIGHTGTLDPDAEGVLPLCIGAATKAVPYLSDVDKCYEAEVILGMTTTTEDATGEPVECYEVNVTKESIEKVVQSFVGDYIQTPPMYSAIKVNGVRLYELARQGIVVDRPSRTVTIYSCDIIEWIDEKRFRIRVHCSKGTYIRTLCTDIGKALGCGAHMGYLLRTQVGVFSLEDSITLEELESQKADLSPHIRTLEVLFSDYKKFTVNQLGKKLLDNGNALSMKHIVEQIDCSAQELVRVYDEKNHFVALYKWNNTKNILEVERMFQTS</sequence>
<dbReference type="InterPro" id="IPR020103">
    <property type="entry name" value="PsdUridine_synth_cat_dom_sf"/>
</dbReference>
<evidence type="ECO:0000256" key="1">
    <source>
        <dbReference type="ARBA" id="ARBA00000385"/>
    </source>
</evidence>
<organism evidence="8 9">
    <name type="scientific">Candidatus Cellulosilyticum pullistercoris</name>
    <dbReference type="NCBI Taxonomy" id="2838521"/>
    <lineage>
        <taxon>Bacteria</taxon>
        <taxon>Bacillati</taxon>
        <taxon>Bacillota</taxon>
        <taxon>Clostridia</taxon>
        <taxon>Lachnospirales</taxon>
        <taxon>Cellulosilyticaceae</taxon>
        <taxon>Cellulosilyticum</taxon>
    </lineage>
</organism>
<dbReference type="GO" id="GO:1990481">
    <property type="term" value="P:mRNA pseudouridine synthesis"/>
    <property type="evidence" value="ECO:0007669"/>
    <property type="project" value="TreeGrafter"/>
</dbReference>
<dbReference type="CDD" id="cd02573">
    <property type="entry name" value="PseudoU_synth_EcTruB"/>
    <property type="match status" value="1"/>
</dbReference>
<evidence type="ECO:0000256" key="5">
    <source>
        <dbReference type="HAMAP-Rule" id="MF_01080"/>
    </source>
</evidence>
<evidence type="ECO:0000256" key="2">
    <source>
        <dbReference type="ARBA" id="ARBA00005642"/>
    </source>
</evidence>
<dbReference type="EC" id="5.4.99.25" evidence="5"/>
<feature type="domain" description="tRNA pseudouridylate synthase B C-terminal" evidence="7">
    <location>
        <begin position="173"/>
        <end position="226"/>
    </location>
</feature>
<dbReference type="Pfam" id="PF16198">
    <property type="entry name" value="TruB_C_2"/>
    <property type="match status" value="1"/>
</dbReference>
<dbReference type="InterPro" id="IPR032819">
    <property type="entry name" value="TruB_C"/>
</dbReference>
<dbReference type="PANTHER" id="PTHR13767">
    <property type="entry name" value="TRNA-PSEUDOURIDINE SYNTHASE"/>
    <property type="match status" value="1"/>
</dbReference>
<dbReference type="GO" id="GO:0160148">
    <property type="term" value="F:tRNA pseudouridine(55) synthase activity"/>
    <property type="evidence" value="ECO:0007669"/>
    <property type="project" value="UniProtKB-EC"/>
</dbReference>
<dbReference type="SUPFAM" id="SSF55120">
    <property type="entry name" value="Pseudouridine synthase"/>
    <property type="match status" value="1"/>
</dbReference>
<dbReference type="InterPro" id="IPR014780">
    <property type="entry name" value="tRNA_psdUridine_synth_TruB"/>
</dbReference>
<dbReference type="GO" id="GO:0031119">
    <property type="term" value="P:tRNA pseudouridine synthesis"/>
    <property type="evidence" value="ECO:0007669"/>
    <property type="project" value="UniProtKB-UniRule"/>
</dbReference>
<dbReference type="InterPro" id="IPR002501">
    <property type="entry name" value="PsdUridine_synth_N"/>
</dbReference>
<evidence type="ECO:0000313" key="9">
    <source>
        <dbReference type="Proteomes" id="UP000824229"/>
    </source>
</evidence>
<comment type="function">
    <text evidence="5">Responsible for synthesis of pseudouridine from uracil-55 in the psi GC loop of transfer RNAs.</text>
</comment>
<dbReference type="Proteomes" id="UP000824229">
    <property type="component" value="Unassembled WGS sequence"/>
</dbReference>
<protein>
    <recommendedName>
        <fullName evidence="5">tRNA pseudouridine synthase B</fullName>
        <ecNumber evidence="5">5.4.99.25</ecNumber>
    </recommendedName>
    <alternativeName>
        <fullName evidence="5">tRNA pseudouridine(55) synthase</fullName>
        <shortName evidence="5">Psi55 synthase</shortName>
    </alternativeName>
    <alternativeName>
        <fullName evidence="5">tRNA pseudouridylate synthase</fullName>
    </alternativeName>
    <alternativeName>
        <fullName evidence="5">tRNA-uridine isomerase</fullName>
    </alternativeName>
</protein>
<reference evidence="8" key="1">
    <citation type="journal article" date="2021" name="PeerJ">
        <title>Extensive microbial diversity within the chicken gut microbiome revealed by metagenomics and culture.</title>
        <authorList>
            <person name="Gilroy R."/>
            <person name="Ravi A."/>
            <person name="Getino M."/>
            <person name="Pursley I."/>
            <person name="Horton D.L."/>
            <person name="Alikhan N.F."/>
            <person name="Baker D."/>
            <person name="Gharbi K."/>
            <person name="Hall N."/>
            <person name="Watson M."/>
            <person name="Adriaenssens E.M."/>
            <person name="Foster-Nyarko E."/>
            <person name="Jarju S."/>
            <person name="Secka A."/>
            <person name="Antonio M."/>
            <person name="Oren A."/>
            <person name="Chaudhuri R.R."/>
            <person name="La Ragione R."/>
            <person name="Hildebrand F."/>
            <person name="Pallen M.J."/>
        </authorList>
    </citation>
    <scope>NUCLEOTIDE SEQUENCE</scope>
    <source>
        <strain evidence="8">B5-657</strain>
    </source>
</reference>
<feature type="active site" description="Nucleophile" evidence="5">
    <location>
        <position position="39"/>
    </location>
</feature>
<evidence type="ECO:0000256" key="4">
    <source>
        <dbReference type="ARBA" id="ARBA00023235"/>
    </source>
</evidence>
<dbReference type="Gene3D" id="3.30.2350.10">
    <property type="entry name" value="Pseudouridine synthase"/>
    <property type="match status" value="1"/>
</dbReference>
<gene>
    <name evidence="5 8" type="primary">truB</name>
    <name evidence="8" type="ORF">H9872_03200</name>
</gene>
<keyword evidence="4 5" id="KW-0413">Isomerase</keyword>
<comment type="similarity">
    <text evidence="2 5">Belongs to the pseudouridine synthase TruB family. Type 1 subfamily.</text>
</comment>
<accession>A0A9E2KBV0</accession>
<dbReference type="AlphaFoldDB" id="A0A9E2KBV0"/>
<name>A0A9E2KBV0_9FIRM</name>
<keyword evidence="3 5" id="KW-0819">tRNA processing</keyword>
<dbReference type="HAMAP" id="MF_01080">
    <property type="entry name" value="TruB_bact"/>
    <property type="match status" value="1"/>
</dbReference>
<evidence type="ECO:0000256" key="3">
    <source>
        <dbReference type="ARBA" id="ARBA00022694"/>
    </source>
</evidence>
<dbReference type="EMBL" id="JAHLFQ010000062">
    <property type="protein sequence ID" value="MBU3803751.1"/>
    <property type="molecule type" value="Genomic_DNA"/>
</dbReference>
<feature type="domain" description="Pseudouridine synthase II N-terminal" evidence="6">
    <location>
        <begin position="24"/>
        <end position="172"/>
    </location>
</feature>
<reference evidence="8" key="2">
    <citation type="submission" date="2021-04" db="EMBL/GenBank/DDBJ databases">
        <authorList>
            <person name="Gilroy R."/>
        </authorList>
    </citation>
    <scope>NUCLEOTIDE SEQUENCE</scope>
    <source>
        <strain evidence="8">B5-657</strain>
    </source>
</reference>
<dbReference type="Pfam" id="PF01509">
    <property type="entry name" value="TruB_N"/>
    <property type="match status" value="1"/>
</dbReference>
<evidence type="ECO:0000259" key="6">
    <source>
        <dbReference type="Pfam" id="PF01509"/>
    </source>
</evidence>
<dbReference type="GO" id="GO:0003723">
    <property type="term" value="F:RNA binding"/>
    <property type="evidence" value="ECO:0007669"/>
    <property type="project" value="InterPro"/>
</dbReference>
<comment type="catalytic activity">
    <reaction evidence="1 5">
        <text>uridine(55) in tRNA = pseudouridine(55) in tRNA</text>
        <dbReference type="Rhea" id="RHEA:42532"/>
        <dbReference type="Rhea" id="RHEA-COMP:10101"/>
        <dbReference type="Rhea" id="RHEA-COMP:10102"/>
        <dbReference type="ChEBI" id="CHEBI:65314"/>
        <dbReference type="ChEBI" id="CHEBI:65315"/>
        <dbReference type="EC" id="5.4.99.25"/>
    </reaction>
</comment>
<dbReference type="NCBIfam" id="TIGR00431">
    <property type="entry name" value="TruB"/>
    <property type="match status" value="1"/>
</dbReference>
<dbReference type="FunFam" id="3.30.2350.10:FF:000011">
    <property type="entry name" value="tRNA pseudouridine synthase B"/>
    <property type="match status" value="1"/>
</dbReference>
<evidence type="ECO:0000259" key="7">
    <source>
        <dbReference type="Pfam" id="PF16198"/>
    </source>
</evidence>
<comment type="caution">
    <text evidence="8">The sequence shown here is derived from an EMBL/GenBank/DDBJ whole genome shotgun (WGS) entry which is preliminary data.</text>
</comment>
<evidence type="ECO:0000313" key="8">
    <source>
        <dbReference type="EMBL" id="MBU3803751.1"/>
    </source>
</evidence>
<dbReference type="PANTHER" id="PTHR13767:SF2">
    <property type="entry name" value="PSEUDOURIDYLATE SYNTHASE TRUB1"/>
    <property type="match status" value="1"/>
</dbReference>
<proteinExistence type="inferred from homology"/>